<accession>A0ABX2FXU8</accession>
<reference evidence="1 2" key="1">
    <citation type="submission" date="2020-05" db="EMBL/GenBank/DDBJ databases">
        <title>Genomic Encyclopedia of Type Strains, Phase IV (KMG-V): Genome sequencing to study the core and pangenomes of soil and plant-associated prokaryotes.</title>
        <authorList>
            <person name="Whitman W."/>
        </authorList>
    </citation>
    <scope>NUCLEOTIDE SEQUENCE [LARGE SCALE GENOMIC DNA]</scope>
    <source>
        <strain evidence="1 2">C29</strain>
    </source>
</reference>
<dbReference type="InterPro" id="IPR011231">
    <property type="entry name" value="Phage_VT1-Sakai_H0018"/>
</dbReference>
<name>A0ABX2FXU8_9BURK</name>
<comment type="caution">
    <text evidence="1">The sequence shown here is derived from an EMBL/GenBank/DDBJ whole genome shotgun (WGS) entry which is preliminary data.</text>
</comment>
<proteinExistence type="predicted"/>
<dbReference type="Proteomes" id="UP001516061">
    <property type="component" value="Unassembled WGS sequence"/>
</dbReference>
<gene>
    <name evidence="1" type="ORF">HNQ01_000507</name>
</gene>
<evidence type="ECO:0000313" key="1">
    <source>
        <dbReference type="EMBL" id="NRT54797.1"/>
    </source>
</evidence>
<sequence>MSAQSRPVMALSLLAMATVPYARFVALSGAPSLLPGMPGAAPVATAGVKALAVSGRPALLGEAFDGIALGTAVVEAGGAITAGAEVASDAQGRAVAQSGTAKTAGVALEAATAAGELIEVLLTP</sequence>
<evidence type="ECO:0008006" key="3">
    <source>
        <dbReference type="Google" id="ProtNLM"/>
    </source>
</evidence>
<organism evidence="1 2">
    <name type="scientific">Sphaerotilus uruguayifluvii</name>
    <dbReference type="NCBI Taxonomy" id="2735897"/>
    <lineage>
        <taxon>Bacteria</taxon>
        <taxon>Pseudomonadati</taxon>
        <taxon>Pseudomonadota</taxon>
        <taxon>Betaproteobacteria</taxon>
        <taxon>Burkholderiales</taxon>
        <taxon>Sphaerotilaceae</taxon>
        <taxon>Sphaerotilus</taxon>
    </lineage>
</organism>
<dbReference type="RefSeq" id="WP_173803763.1">
    <property type="nucleotide sequence ID" value="NZ_JABSNM010000002.1"/>
</dbReference>
<evidence type="ECO:0000313" key="2">
    <source>
        <dbReference type="Proteomes" id="UP001516061"/>
    </source>
</evidence>
<keyword evidence="2" id="KW-1185">Reference proteome</keyword>
<protein>
    <recommendedName>
        <fullName evidence="3">DUF2190 domain-containing protein</fullName>
    </recommendedName>
</protein>
<dbReference type="Pfam" id="PF09956">
    <property type="entry name" value="Phage_cement_2"/>
    <property type="match status" value="1"/>
</dbReference>
<dbReference type="EMBL" id="JABSNM010000002">
    <property type="protein sequence ID" value="NRT54797.1"/>
    <property type="molecule type" value="Genomic_DNA"/>
</dbReference>